<dbReference type="InterPro" id="IPR055398">
    <property type="entry name" value="Rossmann-like_BshC"/>
</dbReference>
<accession>A0ABZ3CMB4</accession>
<evidence type="ECO:0000256" key="2">
    <source>
        <dbReference type="HAMAP-Rule" id="MF_01867"/>
    </source>
</evidence>
<gene>
    <name evidence="2 5" type="primary">bshC</name>
    <name evidence="5" type="ORF">RQP18_04695</name>
</gene>
<dbReference type="EMBL" id="CP138333">
    <property type="protein sequence ID" value="WZX30494.1"/>
    <property type="molecule type" value="Genomic_DNA"/>
</dbReference>
<keyword evidence="6" id="KW-1185">Reference proteome</keyword>
<dbReference type="PIRSF" id="PIRSF012535">
    <property type="entry name" value="UCP012535"/>
    <property type="match status" value="1"/>
</dbReference>
<evidence type="ECO:0000259" key="3">
    <source>
        <dbReference type="Pfam" id="PF10079"/>
    </source>
</evidence>
<name>A0ABZ3CMB4_9STAP</name>
<evidence type="ECO:0000313" key="6">
    <source>
        <dbReference type="Proteomes" id="UP001455384"/>
    </source>
</evidence>
<organism evidence="5 6">
    <name type="scientific">Salinicoccus bachuensis</name>
    <dbReference type="NCBI Taxonomy" id="3136731"/>
    <lineage>
        <taxon>Bacteria</taxon>
        <taxon>Bacillati</taxon>
        <taxon>Bacillota</taxon>
        <taxon>Bacilli</taxon>
        <taxon>Bacillales</taxon>
        <taxon>Staphylococcaceae</taxon>
        <taxon>Salinicoccus</taxon>
    </lineage>
</organism>
<reference evidence="6" key="1">
    <citation type="submission" date="2023-10" db="EMBL/GenBank/DDBJ databases">
        <title>Genome analysis and identification of Salinococcus sp. Bachu38 nov., a PGPR from the rhizosphere of Tamarix.</title>
        <authorList>
            <person name="Liang Z."/>
            <person name="Zhang X."/>
            <person name="Jia J."/>
            <person name="Chen X."/>
            <person name="Wang Y."/>
            <person name="Wang Q."/>
            <person name="Wang R."/>
        </authorList>
    </citation>
    <scope>NUCLEOTIDE SEQUENCE [LARGE SCALE GENOMIC DNA]</scope>
    <source>
        <strain evidence="6">Bachu38</strain>
    </source>
</reference>
<dbReference type="HAMAP" id="MF_01867">
    <property type="entry name" value="BshC"/>
    <property type="match status" value="1"/>
</dbReference>
<dbReference type="Pfam" id="PF10079">
    <property type="entry name" value="Rossmann-like_BshC"/>
    <property type="match status" value="1"/>
</dbReference>
<feature type="domain" description="Bacillithiol biosynthesis BshC N-terminal Rossmann-like" evidence="3">
    <location>
        <begin position="1"/>
        <end position="375"/>
    </location>
</feature>
<dbReference type="InterPro" id="IPR011199">
    <property type="entry name" value="Bacillithiol_biosynth_BshC"/>
</dbReference>
<comment type="function">
    <text evidence="2">Involved in bacillithiol (BSH) biosynthesis. May catalyze the last step of the pathway, the addition of cysteine to glucosamine malate (GlcN-Mal) to generate BSH.</text>
</comment>
<keyword evidence="1 2" id="KW-0436">Ligase</keyword>
<protein>
    <recommendedName>
        <fullName evidence="2">Putative cysteine ligase BshC</fullName>
        <ecNumber evidence="2">6.-.-.-</ecNumber>
    </recommendedName>
</protein>
<dbReference type="RefSeq" id="WP_342389010.1">
    <property type="nucleotide sequence ID" value="NZ_CP138333.2"/>
</dbReference>
<evidence type="ECO:0000313" key="5">
    <source>
        <dbReference type="EMBL" id="WZX30494.1"/>
    </source>
</evidence>
<proteinExistence type="inferred from homology"/>
<comment type="similarity">
    <text evidence="2">Belongs to the BshC family.</text>
</comment>
<dbReference type="NCBIfam" id="TIGR03998">
    <property type="entry name" value="thiol_BshC"/>
    <property type="match status" value="1"/>
</dbReference>
<evidence type="ECO:0000259" key="4">
    <source>
        <dbReference type="Pfam" id="PF24850"/>
    </source>
</evidence>
<dbReference type="Pfam" id="PF24850">
    <property type="entry name" value="CC_BshC"/>
    <property type="match status" value="1"/>
</dbReference>
<evidence type="ECO:0000256" key="1">
    <source>
        <dbReference type="ARBA" id="ARBA00022598"/>
    </source>
</evidence>
<dbReference type="EC" id="6.-.-.-" evidence="2"/>
<feature type="domain" description="Bacillithiol biosynthesis BshC C-terminal coiled-coil" evidence="4">
    <location>
        <begin position="383"/>
        <end position="506"/>
    </location>
</feature>
<dbReference type="Proteomes" id="UP001455384">
    <property type="component" value="Chromosome"/>
</dbReference>
<dbReference type="InterPro" id="IPR055399">
    <property type="entry name" value="CC_BshC"/>
</dbReference>
<sequence>MEIECLNFGQDEFTQRFTDRDQETLTFYEHLSYDEESLKKVWERPAHAHTEELADIIEDEMSRYGLSGEQRENLERFRQGNRVVIGGQQAGLFMSPSYIVHKIITLLVLVEEVRENHGYEAVPVFWVAGEDHDFDEVNHTHVYDKTHRRRRKIAYKPNLTVPMSLGFYKYDREDMKATLDAVIQECGDSGFLNNKKTRIVEMIDTHEYWTELFHALVHDVFKEEGLLIFNAHSSAVRALEVPMFKTMIERHEEIDQAFRSGQEAFGTACNLPPMIETDTNVHLFTGSEENRTLLMHEDGRFATDKGAVSKKELLGRLEETPETFSNNVVTRPLMQEMLFNTLIFAGGGAEVKYWGELHAAFRDMDVPMPIIVKRMEIIHEDMRLRKLMDKYDLEVSARLHEDVEHRKKSLVDDATDASFLKEVDEIQGRLESDYAGVAEVPGRKNHRHLIDANLKAHQKQFDYLKRRYQLEVRRTLRHQLNDLEEVAERILPGGSLQERVYHPWMFPGIESSTLSYTTQLTIVKGV</sequence>